<dbReference type="OrthoDB" id="9784685at2"/>
<dbReference type="SUPFAM" id="SSF111369">
    <property type="entry name" value="HlyD-like secretion proteins"/>
    <property type="match status" value="1"/>
</dbReference>
<dbReference type="RefSeq" id="WP_048643598.1">
    <property type="nucleotide sequence ID" value="NZ_CAXBGM010000083.1"/>
</dbReference>
<dbReference type="GO" id="GO:0015562">
    <property type="term" value="F:efflux transmembrane transporter activity"/>
    <property type="evidence" value="ECO:0007669"/>
    <property type="project" value="TreeGrafter"/>
</dbReference>
<accession>A0A0H4PKD3</accession>
<evidence type="ECO:0000259" key="2">
    <source>
        <dbReference type="Pfam" id="PF25954"/>
    </source>
</evidence>
<dbReference type="STRING" id="320787.CA2015_4147"/>
<dbReference type="PANTHER" id="PTHR30469:SF15">
    <property type="entry name" value="HLYD FAMILY OF SECRETION PROTEINS"/>
    <property type="match status" value="1"/>
</dbReference>
<feature type="domain" description="CusB-like beta-barrel" evidence="2">
    <location>
        <begin position="202"/>
        <end position="273"/>
    </location>
</feature>
<dbReference type="Gene3D" id="1.10.287.470">
    <property type="entry name" value="Helix hairpin bin"/>
    <property type="match status" value="1"/>
</dbReference>
<dbReference type="EMBL" id="CP012040">
    <property type="protein sequence ID" value="AKP53500.1"/>
    <property type="molecule type" value="Genomic_DNA"/>
</dbReference>
<evidence type="ECO:0000259" key="3">
    <source>
        <dbReference type="Pfam" id="PF25967"/>
    </source>
</evidence>
<dbReference type="Gene3D" id="2.40.30.170">
    <property type="match status" value="1"/>
</dbReference>
<dbReference type="InterPro" id="IPR006143">
    <property type="entry name" value="RND_pump_MFP"/>
</dbReference>
<gene>
    <name evidence="4" type="ORF">CA2015_4147</name>
</gene>
<dbReference type="KEGG" id="camu:CA2015_4147"/>
<proteinExistence type="inferred from homology"/>
<reference evidence="4 5" key="1">
    <citation type="submission" date="2015-07" db="EMBL/GenBank/DDBJ databases">
        <authorList>
            <person name="Kim K.M."/>
        </authorList>
    </citation>
    <scope>NUCLEOTIDE SEQUENCE [LARGE SCALE GENOMIC DNA]</scope>
    <source>
        <strain evidence="4 5">KCTC 12363</strain>
    </source>
</reference>
<evidence type="ECO:0000256" key="1">
    <source>
        <dbReference type="ARBA" id="ARBA00009477"/>
    </source>
</evidence>
<organism evidence="4 5">
    <name type="scientific">Cyclobacterium amurskyense</name>
    <dbReference type="NCBI Taxonomy" id="320787"/>
    <lineage>
        <taxon>Bacteria</taxon>
        <taxon>Pseudomonadati</taxon>
        <taxon>Bacteroidota</taxon>
        <taxon>Cytophagia</taxon>
        <taxon>Cytophagales</taxon>
        <taxon>Cyclobacteriaceae</taxon>
        <taxon>Cyclobacterium</taxon>
    </lineage>
</organism>
<feature type="domain" description="Multidrug resistance protein MdtA-like C-terminal permuted SH3" evidence="3">
    <location>
        <begin position="279"/>
        <end position="336"/>
    </location>
</feature>
<dbReference type="GO" id="GO:1990281">
    <property type="term" value="C:efflux pump complex"/>
    <property type="evidence" value="ECO:0007669"/>
    <property type="project" value="TreeGrafter"/>
</dbReference>
<comment type="similarity">
    <text evidence="1">Belongs to the membrane fusion protein (MFP) (TC 8.A.1) family.</text>
</comment>
<name>A0A0H4PKD3_9BACT</name>
<dbReference type="Gene3D" id="2.40.420.20">
    <property type="match status" value="1"/>
</dbReference>
<dbReference type="Pfam" id="PF25967">
    <property type="entry name" value="RND-MFP_C"/>
    <property type="match status" value="1"/>
</dbReference>
<dbReference type="PANTHER" id="PTHR30469">
    <property type="entry name" value="MULTIDRUG RESISTANCE PROTEIN MDTA"/>
    <property type="match status" value="1"/>
</dbReference>
<sequence>MKKLITPIVIVFLAGVIGFTLYKNKEEMGVKAEQAMKTSEFIPVRTQLITKTSNSISFTTNGTFIPSQELILKSEGSGKVVRILKDKGDYVSKGDVIARLDDELLQAELSIAETKFQQYTRDLRRYENLAGTEAITEKQLEEIQNAHKMGASEIKMIKRRLTNTVITAPISGYINEDYIEIGTLMNPGMDVVEIVNVMPLKLVVQVAEMEIANIKVGDEVQVKVGVIPDQEFTGKVSFTSSKGDASLKYQVEIELEDSSDKIKPGMFAYATFDYPAQDAILIERTSLVRGVKNPEVYTLEDGKATLKKIKISQLGDSKLVLLEGLSIGDKVITSGLINLKDGMAVTELQ</sequence>
<keyword evidence="5" id="KW-1185">Reference proteome</keyword>
<evidence type="ECO:0000313" key="5">
    <source>
        <dbReference type="Proteomes" id="UP000036520"/>
    </source>
</evidence>
<dbReference type="InterPro" id="IPR058627">
    <property type="entry name" value="MdtA-like_C"/>
</dbReference>
<dbReference type="InterPro" id="IPR058792">
    <property type="entry name" value="Beta-barrel_RND_2"/>
</dbReference>
<protein>
    <submittedName>
        <fullName evidence="4">Putative Co/Zn/Cd efflux system membrane fusion protein</fullName>
    </submittedName>
</protein>
<dbReference type="Gene3D" id="2.40.50.100">
    <property type="match status" value="1"/>
</dbReference>
<dbReference type="Pfam" id="PF25954">
    <property type="entry name" value="Beta-barrel_RND_2"/>
    <property type="match status" value="1"/>
</dbReference>
<dbReference type="Proteomes" id="UP000036520">
    <property type="component" value="Chromosome"/>
</dbReference>
<dbReference type="AlphaFoldDB" id="A0A0H4PKD3"/>
<evidence type="ECO:0000313" key="4">
    <source>
        <dbReference type="EMBL" id="AKP53500.1"/>
    </source>
</evidence>
<dbReference type="NCBIfam" id="TIGR01730">
    <property type="entry name" value="RND_mfp"/>
    <property type="match status" value="1"/>
</dbReference>